<dbReference type="EC" id="3.5.1.44" evidence="3"/>
<accession>A0A963YQH9</accession>
<keyword evidence="2 3" id="KW-0378">Hydrolase</keyword>
<dbReference type="InterPro" id="IPR005659">
    <property type="entry name" value="Chemorcpt_Glu_NH3ase_CheD"/>
</dbReference>
<dbReference type="GO" id="GO:0006935">
    <property type="term" value="P:chemotaxis"/>
    <property type="evidence" value="ECO:0007669"/>
    <property type="project" value="UniProtKB-UniRule"/>
</dbReference>
<comment type="similarity">
    <text evidence="3">Belongs to the CheD family.</text>
</comment>
<keyword evidence="1 3" id="KW-0145">Chemotaxis</keyword>
<evidence type="ECO:0000256" key="3">
    <source>
        <dbReference type="HAMAP-Rule" id="MF_01440"/>
    </source>
</evidence>
<name>A0A963YQH9_9PROT</name>
<dbReference type="InterPro" id="IPR038592">
    <property type="entry name" value="CheD-like_sf"/>
</dbReference>
<reference evidence="4" key="1">
    <citation type="journal article" date="2021" name="Microorganisms">
        <title>Acidisoma silvae sp. nov. and Acidisomacellulosilytica sp. nov., Two Acidophilic Bacteria Isolated from Decaying Wood, Hydrolyzing Cellulose and Producing Poly-3-hydroxybutyrate.</title>
        <authorList>
            <person name="Mieszkin S."/>
            <person name="Pouder E."/>
            <person name="Uroz S."/>
            <person name="Simon-Colin C."/>
            <person name="Alain K."/>
        </authorList>
    </citation>
    <scope>NUCLEOTIDE SEQUENCE</scope>
    <source>
        <strain evidence="4">HW T2.11</strain>
    </source>
</reference>
<dbReference type="CDD" id="cd16352">
    <property type="entry name" value="CheD"/>
    <property type="match status" value="1"/>
</dbReference>
<dbReference type="PANTHER" id="PTHR35147:SF2">
    <property type="entry name" value="CHEMORECEPTOR GLUTAMINE DEAMIDASE CHED-RELATED"/>
    <property type="match status" value="1"/>
</dbReference>
<dbReference type="Pfam" id="PF03975">
    <property type="entry name" value="CheD"/>
    <property type="match status" value="1"/>
</dbReference>
<dbReference type="RefSeq" id="WP_319799541.1">
    <property type="nucleotide sequence ID" value="NZ_JAESVB010000002.1"/>
</dbReference>
<evidence type="ECO:0000256" key="1">
    <source>
        <dbReference type="ARBA" id="ARBA00022500"/>
    </source>
</evidence>
<comment type="catalytic activity">
    <reaction evidence="3">
        <text>L-glutaminyl-[protein] + H2O = L-glutamyl-[protein] + NH4(+)</text>
        <dbReference type="Rhea" id="RHEA:16441"/>
        <dbReference type="Rhea" id="RHEA-COMP:10207"/>
        <dbReference type="Rhea" id="RHEA-COMP:10208"/>
        <dbReference type="ChEBI" id="CHEBI:15377"/>
        <dbReference type="ChEBI" id="CHEBI:28938"/>
        <dbReference type="ChEBI" id="CHEBI:29973"/>
        <dbReference type="ChEBI" id="CHEBI:30011"/>
        <dbReference type="EC" id="3.5.1.44"/>
    </reaction>
</comment>
<dbReference type="SUPFAM" id="SSF64438">
    <property type="entry name" value="CNF1/YfiH-like putative cysteine hydrolases"/>
    <property type="match status" value="1"/>
</dbReference>
<dbReference type="Gene3D" id="3.30.1330.200">
    <property type="match status" value="1"/>
</dbReference>
<dbReference type="Proteomes" id="UP000708298">
    <property type="component" value="Unassembled WGS sequence"/>
</dbReference>
<evidence type="ECO:0000313" key="4">
    <source>
        <dbReference type="EMBL" id="MCB8874941.1"/>
    </source>
</evidence>
<gene>
    <name evidence="3" type="primary">cheD</name>
    <name evidence="4" type="ORF">ASILVAE211_07085</name>
</gene>
<dbReference type="PANTHER" id="PTHR35147">
    <property type="entry name" value="CHEMORECEPTOR GLUTAMINE DEAMIDASE CHED-RELATED"/>
    <property type="match status" value="1"/>
</dbReference>
<dbReference type="EMBL" id="JAESVB010000002">
    <property type="protein sequence ID" value="MCB8874941.1"/>
    <property type="molecule type" value="Genomic_DNA"/>
</dbReference>
<protein>
    <recommendedName>
        <fullName evidence="3">Probable chemoreceptor glutamine deamidase CheD</fullName>
        <ecNumber evidence="3">3.5.1.44</ecNumber>
    </recommendedName>
</protein>
<dbReference type="HAMAP" id="MF_01440">
    <property type="entry name" value="CheD"/>
    <property type="match status" value="1"/>
</dbReference>
<dbReference type="InterPro" id="IPR011324">
    <property type="entry name" value="Cytotoxic_necrot_fac-like_cat"/>
</dbReference>
<evidence type="ECO:0000256" key="2">
    <source>
        <dbReference type="ARBA" id="ARBA00022801"/>
    </source>
</evidence>
<comment type="function">
    <text evidence="3">Probably deamidates glutamine residues to glutamate on methyl-accepting chemotaxis receptors (MCPs), playing an important role in chemotaxis.</text>
</comment>
<organism evidence="4 5">
    <name type="scientific">Acidisoma silvae</name>
    <dbReference type="NCBI Taxonomy" id="2802396"/>
    <lineage>
        <taxon>Bacteria</taxon>
        <taxon>Pseudomonadati</taxon>
        <taxon>Pseudomonadota</taxon>
        <taxon>Alphaproteobacteria</taxon>
        <taxon>Acetobacterales</taxon>
        <taxon>Acidocellaceae</taxon>
        <taxon>Acidisoma</taxon>
    </lineage>
</organism>
<keyword evidence="5" id="KW-1185">Reference proteome</keyword>
<reference evidence="4" key="2">
    <citation type="submission" date="2021-01" db="EMBL/GenBank/DDBJ databases">
        <authorList>
            <person name="Mieszkin S."/>
            <person name="Pouder E."/>
            <person name="Alain K."/>
        </authorList>
    </citation>
    <scope>NUCLEOTIDE SEQUENCE</scope>
    <source>
        <strain evidence="4">HW T2.11</strain>
    </source>
</reference>
<comment type="caution">
    <text evidence="4">The sequence shown here is derived from an EMBL/GenBank/DDBJ whole genome shotgun (WGS) entry which is preliminary data.</text>
</comment>
<proteinExistence type="inferred from homology"/>
<dbReference type="AlphaFoldDB" id="A0A963YQH9"/>
<sequence>MTGASRIHVVQGEQHVSNHPDAMLTTILGSCIAACLWDPVSGYGGMNHFLLPGVDSRPPDARDAGPSARYGAHAMELLVNALLAAGARRQNLRAKLFGGARMIQGLTDIGHLNADFAETFLRTEGITFDGGSLRGQFGRRVQFWPASGKARQVLLQGDSRPMFEDERRAATLPPDRRAGAVALF</sequence>
<dbReference type="GO" id="GO:0050568">
    <property type="term" value="F:protein-glutamine glutaminase activity"/>
    <property type="evidence" value="ECO:0007669"/>
    <property type="project" value="UniProtKB-UniRule"/>
</dbReference>
<evidence type="ECO:0000313" key="5">
    <source>
        <dbReference type="Proteomes" id="UP000708298"/>
    </source>
</evidence>